<evidence type="ECO:0000313" key="2">
    <source>
        <dbReference type="Proteomes" id="UP000245754"/>
    </source>
</evidence>
<evidence type="ECO:0000313" key="1">
    <source>
        <dbReference type="EMBL" id="PWK34944.1"/>
    </source>
</evidence>
<reference evidence="1 2" key="1">
    <citation type="submission" date="2018-05" db="EMBL/GenBank/DDBJ databases">
        <title>Genomic Encyclopedia of Type Strains, Phase IV (KMG-V): Genome sequencing to study the core and pangenomes of soil and plant-associated prokaryotes.</title>
        <authorList>
            <person name="Whitman W."/>
        </authorList>
    </citation>
    <scope>NUCLEOTIDE SEQUENCE [LARGE SCALE GENOMIC DNA]</scope>
    <source>
        <strain evidence="1 2">SLV-132</strain>
    </source>
</reference>
<comment type="caution">
    <text evidence="1">The sequence shown here is derived from an EMBL/GenBank/DDBJ whole genome shotgun (WGS) entry which is preliminary data.</text>
</comment>
<dbReference type="Pfam" id="PF13663">
    <property type="entry name" value="DUF4148"/>
    <property type="match status" value="1"/>
</dbReference>
<keyword evidence="2" id="KW-1185">Reference proteome</keyword>
<dbReference type="InterPro" id="IPR025421">
    <property type="entry name" value="DUF4148"/>
</dbReference>
<name>A0A316ER42_9BURK</name>
<dbReference type="EMBL" id="QGGT01000002">
    <property type="protein sequence ID" value="PWK34944.1"/>
    <property type="molecule type" value="Genomic_DNA"/>
</dbReference>
<proteinExistence type="predicted"/>
<dbReference type="Proteomes" id="UP000245754">
    <property type="component" value="Unassembled WGS sequence"/>
</dbReference>
<accession>A0A316ER42</accession>
<gene>
    <name evidence="1" type="ORF">C7419_102217</name>
</gene>
<dbReference type="GeneID" id="98341172"/>
<dbReference type="AlphaFoldDB" id="A0A316ER42"/>
<protein>
    <submittedName>
        <fullName evidence="1">Uncharacterized protein DUF4148</fullName>
    </submittedName>
</protein>
<sequence length="114" mass="12160">MKTLARTLLIACTLAVPAISFAQTVDQNGPLTRAEVRADLIRVEKAGYHIGPGQDGNYPVDIQRAEAKVAAQQVASLGQASVQPQRSGFTLVAANTGHQHYRIDDARSVYTDGA</sequence>
<organism evidence="1 2">
    <name type="scientific">Cupriavidus plantarum</name>
    <dbReference type="NCBI Taxonomy" id="942865"/>
    <lineage>
        <taxon>Bacteria</taxon>
        <taxon>Pseudomonadati</taxon>
        <taxon>Pseudomonadota</taxon>
        <taxon>Betaproteobacteria</taxon>
        <taxon>Burkholderiales</taxon>
        <taxon>Burkholderiaceae</taxon>
        <taxon>Cupriavidus</taxon>
    </lineage>
</organism>
<dbReference type="RefSeq" id="WP_109583077.1">
    <property type="nucleotide sequence ID" value="NZ_CAJPUX010000002.1"/>
</dbReference>